<evidence type="ECO:0000313" key="4">
    <source>
        <dbReference type="Proteomes" id="UP001205105"/>
    </source>
</evidence>
<feature type="domain" description="Aminotransferase class I/classII large" evidence="2">
    <location>
        <begin position="64"/>
        <end position="254"/>
    </location>
</feature>
<evidence type="ECO:0000259" key="2">
    <source>
        <dbReference type="Pfam" id="PF00155"/>
    </source>
</evidence>
<evidence type="ECO:0000256" key="1">
    <source>
        <dbReference type="ARBA" id="ARBA00022898"/>
    </source>
</evidence>
<comment type="caution">
    <text evidence="3">The sequence shown here is derived from an EMBL/GenBank/DDBJ whole genome shotgun (WGS) entry which is preliminary data.</text>
</comment>
<dbReference type="SUPFAM" id="SSF53383">
    <property type="entry name" value="PLP-dependent transferases"/>
    <property type="match status" value="2"/>
</dbReference>
<evidence type="ECO:0000313" key="3">
    <source>
        <dbReference type="EMBL" id="KAI7841266.1"/>
    </source>
</evidence>
<dbReference type="GO" id="GO:0006520">
    <property type="term" value="P:amino acid metabolic process"/>
    <property type="evidence" value="ECO:0007669"/>
    <property type="project" value="TreeGrafter"/>
</dbReference>
<protein>
    <recommendedName>
        <fullName evidence="2">Aminotransferase class I/classII large domain-containing protein</fullName>
    </recommendedName>
</protein>
<dbReference type="GO" id="GO:0030170">
    <property type="term" value="F:pyridoxal phosphate binding"/>
    <property type="evidence" value="ECO:0007669"/>
    <property type="project" value="InterPro"/>
</dbReference>
<dbReference type="AlphaFoldDB" id="A0AAD5H2B8"/>
<reference evidence="3" key="1">
    <citation type="submission" date="2020-11" db="EMBL/GenBank/DDBJ databases">
        <title>Chlorella ohadii genome sequencing and assembly.</title>
        <authorList>
            <person name="Murik O."/>
            <person name="Treves H."/>
            <person name="Kedem I."/>
            <person name="Shotland Y."/>
            <person name="Kaplan A."/>
        </authorList>
    </citation>
    <scope>NUCLEOTIDE SEQUENCE</scope>
    <source>
        <strain evidence="3">1</strain>
    </source>
</reference>
<dbReference type="PANTHER" id="PTHR43795:SF39">
    <property type="entry name" value="AMINOTRANSFERASE CLASS I_CLASSII DOMAIN-CONTAINING PROTEIN"/>
    <property type="match status" value="1"/>
</dbReference>
<name>A0AAD5H2B8_9CHLO</name>
<dbReference type="EMBL" id="JADXDR010000065">
    <property type="protein sequence ID" value="KAI7841266.1"/>
    <property type="molecule type" value="Genomic_DNA"/>
</dbReference>
<accession>A0AAD5H2B8</accession>
<gene>
    <name evidence="3" type="ORF">COHA_005039</name>
</gene>
<dbReference type="Gene3D" id="3.90.1150.10">
    <property type="entry name" value="Aspartate Aminotransferase, domain 1"/>
    <property type="match status" value="1"/>
</dbReference>
<feature type="domain" description="Aminotransferase class I/classII large" evidence="2">
    <location>
        <begin position="336"/>
        <end position="499"/>
    </location>
</feature>
<dbReference type="PANTHER" id="PTHR43795">
    <property type="entry name" value="BIFUNCTIONAL ASPARTATE AMINOTRANSFERASE AND GLUTAMATE/ASPARTATE-PREPHENATE AMINOTRANSFERASE-RELATED"/>
    <property type="match status" value="1"/>
</dbReference>
<dbReference type="Proteomes" id="UP001205105">
    <property type="component" value="Unassembled WGS sequence"/>
</dbReference>
<organism evidence="3 4">
    <name type="scientific">Chlorella ohadii</name>
    <dbReference type="NCBI Taxonomy" id="2649997"/>
    <lineage>
        <taxon>Eukaryota</taxon>
        <taxon>Viridiplantae</taxon>
        <taxon>Chlorophyta</taxon>
        <taxon>core chlorophytes</taxon>
        <taxon>Trebouxiophyceae</taxon>
        <taxon>Chlorellales</taxon>
        <taxon>Chlorellaceae</taxon>
        <taxon>Chlorella clade</taxon>
        <taxon>Chlorella</taxon>
    </lineage>
</organism>
<dbReference type="Pfam" id="PF00155">
    <property type="entry name" value="Aminotran_1_2"/>
    <property type="match status" value="2"/>
</dbReference>
<dbReference type="GO" id="GO:0008483">
    <property type="term" value="F:transaminase activity"/>
    <property type="evidence" value="ECO:0007669"/>
    <property type="project" value="TreeGrafter"/>
</dbReference>
<dbReference type="InterPro" id="IPR050478">
    <property type="entry name" value="Ethylene_sulfur-biosynth"/>
</dbReference>
<dbReference type="InterPro" id="IPR015424">
    <property type="entry name" value="PyrdxlP-dep_Trfase"/>
</dbReference>
<dbReference type="InterPro" id="IPR015421">
    <property type="entry name" value="PyrdxlP-dep_Trfase_major"/>
</dbReference>
<keyword evidence="1" id="KW-0663">Pyridoxal phosphate</keyword>
<sequence length="518" mass="55452">MTSAALAAQERQGCSARSGRLLKPALSYIGRFIQAMQEGLWDPKKCPDGWIPLVVAENKLNNEEVLARLQEGSKDAPTWVMNYGSMRGVPELQSAMAGMLERFLLPGFAVDPSKLCISAGCTAILDNLFYALCDEGEGVLIPAPYYPAFDNDLQAKCCVHPLPFYLSEEAAAGGLPIRQQLDAAVEDARGFGVPVKALLITNPNNPLGTIYSDETIKETIAWCLDNRVHYVSDEVYALSVFKQQARFTSALLLAQQLVDTPSAAAASNSSTAAENGADGSAAAAGSTPAAAAAADGDAAAASLASLSLADGGSGSSNDGSSGSSSSGGSYSQRQVDNYVHMVYGLSKDWCASGLRVGMLYSRNTRLQKALDNISAFPSISNFVQWGLIQMLNDHEWAAAFLQRNQRLLEESYDGLTGALEAEGIPFTPAVSGMFVWVDLRRWLPEPTWEAEEEFWRNVCDRCKVILTPGKDCHAAEPGFFRLCFAWMPPKALPEAVRRIKLLMGGGSSGGGSSECSVQ</sequence>
<dbReference type="InterPro" id="IPR004839">
    <property type="entry name" value="Aminotransferase_I/II_large"/>
</dbReference>
<dbReference type="Gene3D" id="3.40.640.10">
    <property type="entry name" value="Type I PLP-dependent aspartate aminotransferase-like (Major domain)"/>
    <property type="match status" value="1"/>
</dbReference>
<proteinExistence type="predicted"/>
<keyword evidence="4" id="KW-1185">Reference proteome</keyword>
<dbReference type="CDD" id="cd00609">
    <property type="entry name" value="AAT_like"/>
    <property type="match status" value="1"/>
</dbReference>
<dbReference type="InterPro" id="IPR015422">
    <property type="entry name" value="PyrdxlP-dep_Trfase_small"/>
</dbReference>
<dbReference type="PRINTS" id="PR00753">
    <property type="entry name" value="ACCSYNTHASE"/>
</dbReference>